<keyword evidence="3" id="KW-0735">Signal-anchor</keyword>
<feature type="compositionally biased region" description="Polar residues" evidence="7">
    <location>
        <begin position="222"/>
        <end position="243"/>
    </location>
</feature>
<dbReference type="InterPro" id="IPR051292">
    <property type="entry name" value="Xyl/GlcA_transferase"/>
</dbReference>
<dbReference type="PANTHER" id="PTHR12270:SF52">
    <property type="entry name" value="GLYCOSYLTRANSFERASE-LIKE PROTEIN GNT13-RELATED"/>
    <property type="match status" value="1"/>
</dbReference>
<keyword evidence="2" id="KW-0812">Transmembrane</keyword>
<keyword evidence="11" id="KW-1185">Reference proteome</keyword>
<organism evidence="9 10">
    <name type="scientific">Volvox reticuliferus</name>
    <dbReference type="NCBI Taxonomy" id="1737510"/>
    <lineage>
        <taxon>Eukaryota</taxon>
        <taxon>Viridiplantae</taxon>
        <taxon>Chlorophyta</taxon>
        <taxon>core chlorophytes</taxon>
        <taxon>Chlorophyceae</taxon>
        <taxon>CS clade</taxon>
        <taxon>Chlamydomonadales</taxon>
        <taxon>Volvocaceae</taxon>
        <taxon>Volvox</taxon>
    </lineage>
</organism>
<evidence type="ECO:0000256" key="3">
    <source>
        <dbReference type="ARBA" id="ARBA00022968"/>
    </source>
</evidence>
<protein>
    <submittedName>
        <fullName evidence="9">Uncharacterized protein</fullName>
    </submittedName>
</protein>
<evidence type="ECO:0000256" key="1">
    <source>
        <dbReference type="ARBA" id="ARBA00004606"/>
    </source>
</evidence>
<feature type="compositionally biased region" description="Pro residues" evidence="7">
    <location>
        <begin position="112"/>
        <end position="129"/>
    </location>
</feature>
<keyword evidence="5" id="KW-0472">Membrane</keyword>
<evidence type="ECO:0000256" key="7">
    <source>
        <dbReference type="SAM" id="MobiDB-lite"/>
    </source>
</evidence>
<dbReference type="GO" id="GO:0015020">
    <property type="term" value="F:glucuronosyltransferase activity"/>
    <property type="evidence" value="ECO:0007669"/>
    <property type="project" value="TreeGrafter"/>
</dbReference>
<proteinExistence type="predicted"/>
<sequence length="715" mass="78061">MWCAAPFVNNSPMACSCYASGNSYGTFCESLGEGELPTSTSCACSELGAEVYVHERTGPTEASLADRCLSSQSCTLPTMQLCTAQAAAQRTSRERTWRGGNPLANPGYRPYDPAPPPVPASPSTLPPRPGLPNCNPPSCSTYKPTQYFNGYAHRYPYPYPGLPRLLPFLAFLLLPFLAPVAGHSSSFASAKSIMGIQLQLELDLRQLQQAVASTGFIGDVETTPSGSQDNTSGQTTLTTPANPATSITATNAIRHPSSFSSSTSSQLDVDAPSYELPGNPQELTTCLNSHQPDIKGTSWADAMRDQHAYFKVVGMWWSRKRADVPVTITTQLSWNRKWQLKAMCRSWAGPIAAVMHMPVVLPRLTRSRDAALGDVSNATLQRAVDTVAAFHARLDATQPCKLDLMLLAEPYRDAKSLVLYPVNTLRNYARLMARTPLIGLVDVDLIVSSNLRTELLNTTLAARYLVQAEEAAAAVAAGQAGPRFSTGSSRLNGVPGSVVAQLNLTAARTANGPRAAWVLPAFATRGGSVSLQVERAEKLAAGGDKIKLRSFYKHGKVLRFDWGSTGHKNTDYSRWFNTKEPYVVEWYDRYEPWVFVDRLSSSWSDARFRGYGKNKISHIRTLAYDGYELRVHPSAFLIHRPHLESSSSNAHARGALYGKKTKTSSMYGHNVYLYKMIQLSMAYGNYTPVVDPATAACRDALSWWQQQPGSGSSDS</sequence>
<evidence type="ECO:0000313" key="9">
    <source>
        <dbReference type="EMBL" id="GIM12738.1"/>
    </source>
</evidence>
<evidence type="ECO:0000256" key="6">
    <source>
        <dbReference type="ARBA" id="ARBA00023180"/>
    </source>
</evidence>
<dbReference type="Proteomes" id="UP000747110">
    <property type="component" value="Unassembled WGS sequence"/>
</dbReference>
<evidence type="ECO:0000313" key="10">
    <source>
        <dbReference type="Proteomes" id="UP000722791"/>
    </source>
</evidence>
<reference evidence="9" key="1">
    <citation type="journal article" date="2021" name="Proc. Natl. Acad. Sci. U.S.A.">
        <title>Three genomes in the algal genus Volvox reveal the fate of a haploid sex-determining region after a transition to homothallism.</title>
        <authorList>
            <person name="Yamamoto K."/>
            <person name="Hamaji T."/>
            <person name="Kawai-Toyooka H."/>
            <person name="Matsuzaki R."/>
            <person name="Takahashi F."/>
            <person name="Nishimura Y."/>
            <person name="Kawachi M."/>
            <person name="Noguchi H."/>
            <person name="Minakuchi Y."/>
            <person name="Umen J.G."/>
            <person name="Toyoda A."/>
            <person name="Nozaki H."/>
        </authorList>
    </citation>
    <scope>NUCLEOTIDE SEQUENCE</scope>
    <source>
        <strain evidence="9">NIES-3785</strain>
        <strain evidence="8">NIES-3786</strain>
    </source>
</reference>
<evidence type="ECO:0000256" key="5">
    <source>
        <dbReference type="ARBA" id="ARBA00023136"/>
    </source>
</evidence>
<evidence type="ECO:0000313" key="11">
    <source>
        <dbReference type="Proteomes" id="UP000747110"/>
    </source>
</evidence>
<evidence type="ECO:0000256" key="4">
    <source>
        <dbReference type="ARBA" id="ARBA00022989"/>
    </source>
</evidence>
<comment type="subcellular location">
    <subcellularLocation>
        <location evidence="1">Membrane</location>
        <topology evidence="1">Single-pass type II membrane protein</topology>
    </subcellularLocation>
</comment>
<feature type="region of interest" description="Disordered" evidence="7">
    <location>
        <begin position="93"/>
        <end position="129"/>
    </location>
</feature>
<accession>A0A8J4LWX1</accession>
<feature type="region of interest" description="Disordered" evidence="7">
    <location>
        <begin position="218"/>
        <end position="243"/>
    </location>
</feature>
<dbReference type="EMBL" id="BNCQ01000045">
    <property type="protein sequence ID" value="GIM12738.1"/>
    <property type="molecule type" value="Genomic_DNA"/>
</dbReference>
<dbReference type="EMBL" id="BNCP01000019">
    <property type="protein sequence ID" value="GIL80598.1"/>
    <property type="molecule type" value="Genomic_DNA"/>
</dbReference>
<gene>
    <name evidence="8" type="ORF">Vretifemale_9777</name>
    <name evidence="9" type="ORF">Vretimale_15908</name>
</gene>
<dbReference type="GO" id="GO:0016020">
    <property type="term" value="C:membrane"/>
    <property type="evidence" value="ECO:0007669"/>
    <property type="project" value="UniProtKB-SubCell"/>
</dbReference>
<dbReference type="OrthoDB" id="411524at2759"/>
<keyword evidence="4" id="KW-1133">Transmembrane helix</keyword>
<dbReference type="GO" id="GO:0035269">
    <property type="term" value="P:protein O-linked glycosylation via mannose"/>
    <property type="evidence" value="ECO:0007669"/>
    <property type="project" value="TreeGrafter"/>
</dbReference>
<dbReference type="Pfam" id="PF13896">
    <property type="entry name" value="Glyco_transf_49"/>
    <property type="match status" value="2"/>
</dbReference>
<name>A0A8J4LWX1_9CHLO</name>
<evidence type="ECO:0000313" key="8">
    <source>
        <dbReference type="EMBL" id="GIL80598.1"/>
    </source>
</evidence>
<comment type="caution">
    <text evidence="9">The sequence shown here is derived from an EMBL/GenBank/DDBJ whole genome shotgun (WGS) entry which is preliminary data.</text>
</comment>
<keyword evidence="6" id="KW-0325">Glycoprotein</keyword>
<evidence type="ECO:0000256" key="2">
    <source>
        <dbReference type="ARBA" id="ARBA00022692"/>
    </source>
</evidence>
<dbReference type="AlphaFoldDB" id="A0A8J4LWX1"/>
<dbReference type="Proteomes" id="UP000722791">
    <property type="component" value="Unassembled WGS sequence"/>
</dbReference>
<dbReference type="PANTHER" id="PTHR12270">
    <property type="entry name" value="GLYCOSYLTRANSFERASE-RELATED"/>
    <property type="match status" value="1"/>
</dbReference>
<dbReference type="GO" id="GO:0042285">
    <property type="term" value="F:xylosyltransferase activity"/>
    <property type="evidence" value="ECO:0007669"/>
    <property type="project" value="TreeGrafter"/>
</dbReference>